<evidence type="ECO:0000313" key="2">
    <source>
        <dbReference type="Proteomes" id="UP001601444"/>
    </source>
</evidence>
<organism evidence="1 2">
    <name type="scientific">Nocardia thailandica</name>
    <dbReference type="NCBI Taxonomy" id="257275"/>
    <lineage>
        <taxon>Bacteria</taxon>
        <taxon>Bacillati</taxon>
        <taxon>Actinomycetota</taxon>
        <taxon>Actinomycetes</taxon>
        <taxon>Mycobacteriales</taxon>
        <taxon>Nocardiaceae</taxon>
        <taxon>Nocardia</taxon>
    </lineage>
</organism>
<dbReference type="Proteomes" id="UP001601444">
    <property type="component" value="Unassembled WGS sequence"/>
</dbReference>
<comment type="caution">
    <text evidence="1">The sequence shown here is derived from an EMBL/GenBank/DDBJ whole genome shotgun (WGS) entry which is preliminary data.</text>
</comment>
<reference evidence="1 2" key="1">
    <citation type="submission" date="2024-10" db="EMBL/GenBank/DDBJ databases">
        <title>The Natural Products Discovery Center: Release of the First 8490 Sequenced Strains for Exploring Actinobacteria Biosynthetic Diversity.</title>
        <authorList>
            <person name="Kalkreuter E."/>
            <person name="Kautsar S.A."/>
            <person name="Yang D."/>
            <person name="Bader C.D."/>
            <person name="Teijaro C.N."/>
            <person name="Fluegel L."/>
            <person name="Davis C.M."/>
            <person name="Simpson J.R."/>
            <person name="Lauterbach L."/>
            <person name="Steele A.D."/>
            <person name="Gui C."/>
            <person name="Meng S."/>
            <person name="Li G."/>
            <person name="Viehrig K."/>
            <person name="Ye F."/>
            <person name="Su P."/>
            <person name="Kiefer A.F."/>
            <person name="Nichols A."/>
            <person name="Cepeda A.J."/>
            <person name="Yan W."/>
            <person name="Fan B."/>
            <person name="Jiang Y."/>
            <person name="Adhikari A."/>
            <person name="Zheng C.-J."/>
            <person name="Schuster L."/>
            <person name="Cowan T.M."/>
            <person name="Smanski M.J."/>
            <person name="Chevrette M.G."/>
            <person name="De Carvalho L.P.S."/>
            <person name="Shen B."/>
        </authorList>
    </citation>
    <scope>NUCLEOTIDE SEQUENCE [LARGE SCALE GENOMIC DNA]</scope>
    <source>
        <strain evidence="1 2">NPDC004045</strain>
    </source>
</reference>
<evidence type="ECO:0000313" key="1">
    <source>
        <dbReference type="EMBL" id="MFF0543044.1"/>
    </source>
</evidence>
<sequence>MSPATRVVPLLGWAFLALGLIRPFRNPALRALFWIDVALSVVAHAAQIPAGRRAAAAHGIPPGRATALTMVFGATWWRTLGEGSR</sequence>
<evidence type="ECO:0008006" key="3">
    <source>
        <dbReference type="Google" id="ProtNLM"/>
    </source>
</evidence>
<accession>A0ABW6PKX0</accession>
<keyword evidence="2" id="KW-1185">Reference proteome</keyword>
<name>A0ABW6PKX0_9NOCA</name>
<dbReference type="EMBL" id="JBIAMX010000004">
    <property type="protein sequence ID" value="MFF0543044.1"/>
    <property type="molecule type" value="Genomic_DNA"/>
</dbReference>
<gene>
    <name evidence="1" type="ORF">ACFYTF_09405</name>
</gene>
<protein>
    <recommendedName>
        <fullName evidence="3">Lysoplasmalogenase</fullName>
    </recommendedName>
</protein>
<proteinExistence type="predicted"/>
<dbReference type="RefSeq" id="WP_043656308.1">
    <property type="nucleotide sequence ID" value="NZ_JBIAMX010000004.1"/>
</dbReference>